<dbReference type="Pfam" id="PF19868">
    <property type="entry name" value="DUF6341"/>
    <property type="match status" value="1"/>
</dbReference>
<feature type="transmembrane region" description="Helical" evidence="1">
    <location>
        <begin position="37"/>
        <end position="58"/>
    </location>
</feature>
<accession>A0A1B8TYH2</accession>
<dbReference type="InterPro" id="IPR045922">
    <property type="entry name" value="DUF6341"/>
</dbReference>
<protein>
    <recommendedName>
        <fullName evidence="4">Uracil phosphoribosyltransferase</fullName>
    </recommendedName>
</protein>
<organism evidence="2 3">
    <name type="scientific">Polaribacter reichenbachii</name>
    <dbReference type="NCBI Taxonomy" id="996801"/>
    <lineage>
        <taxon>Bacteria</taxon>
        <taxon>Pseudomonadati</taxon>
        <taxon>Bacteroidota</taxon>
        <taxon>Flavobacteriia</taxon>
        <taxon>Flavobacteriales</taxon>
        <taxon>Flavobacteriaceae</taxon>
    </lineage>
</organism>
<sequence>MIASNIFRLIGSLFTDFLFLPFNWLRLQVATADLGWWLSNGVNWFFSLILIVLLWYWLNESKKFLKEGTEDRA</sequence>
<name>A0A1B8TYH2_9FLAO</name>
<dbReference type="RefSeq" id="WP_068360751.1">
    <property type="nucleotide sequence ID" value="NZ_CP019337.1"/>
</dbReference>
<reference evidence="3" key="1">
    <citation type="submission" date="2016-02" db="EMBL/GenBank/DDBJ databases">
        <title>Paenibacillus sp. LPB0068, isolated from Crassostrea gigas.</title>
        <authorList>
            <person name="Shin S.-K."/>
            <person name="Yi H."/>
        </authorList>
    </citation>
    <scope>NUCLEOTIDE SEQUENCE [LARGE SCALE GENOMIC DNA]</scope>
    <source>
        <strain evidence="3">KCTC 23969</strain>
    </source>
</reference>
<keyword evidence="1" id="KW-0472">Membrane</keyword>
<dbReference type="AlphaFoldDB" id="A0A1B8TYH2"/>
<keyword evidence="1" id="KW-1133">Transmembrane helix</keyword>
<evidence type="ECO:0008006" key="4">
    <source>
        <dbReference type="Google" id="ProtNLM"/>
    </source>
</evidence>
<evidence type="ECO:0000313" key="3">
    <source>
        <dbReference type="Proteomes" id="UP000092612"/>
    </source>
</evidence>
<keyword evidence="1" id="KW-0812">Transmembrane</keyword>
<proteinExistence type="predicted"/>
<dbReference type="STRING" id="996801.BW723_06150"/>
<keyword evidence="3" id="KW-1185">Reference proteome</keyword>
<dbReference type="KEGG" id="prn:BW723_06150"/>
<feature type="transmembrane region" description="Helical" evidence="1">
    <location>
        <begin position="7"/>
        <end position="25"/>
    </location>
</feature>
<dbReference type="OrthoDB" id="1467828at2"/>
<dbReference type="EMBL" id="LSFL01000034">
    <property type="protein sequence ID" value="OBY64668.1"/>
    <property type="molecule type" value="Genomic_DNA"/>
</dbReference>
<dbReference type="Proteomes" id="UP000092612">
    <property type="component" value="Unassembled WGS sequence"/>
</dbReference>
<gene>
    <name evidence="2" type="ORF">LPB301_09570</name>
</gene>
<evidence type="ECO:0000256" key="1">
    <source>
        <dbReference type="SAM" id="Phobius"/>
    </source>
</evidence>
<comment type="caution">
    <text evidence="2">The sequence shown here is derived from an EMBL/GenBank/DDBJ whole genome shotgun (WGS) entry which is preliminary data.</text>
</comment>
<evidence type="ECO:0000313" key="2">
    <source>
        <dbReference type="EMBL" id="OBY64668.1"/>
    </source>
</evidence>